<dbReference type="InterPro" id="IPR007202">
    <property type="entry name" value="4Fe-4S_dom"/>
</dbReference>
<gene>
    <name evidence="6" type="ORF">DGMP_21520</name>
</gene>
<keyword evidence="2" id="KW-0479">Metal-binding</keyword>
<feature type="domain" description="4Fe-4S" evidence="5">
    <location>
        <begin position="3"/>
        <end position="61"/>
    </location>
</feature>
<evidence type="ECO:0000313" key="6">
    <source>
        <dbReference type="EMBL" id="BCL61459.1"/>
    </source>
</evidence>
<evidence type="ECO:0000313" key="7">
    <source>
        <dbReference type="Proteomes" id="UP000826725"/>
    </source>
</evidence>
<accession>A0A8D5JHH8</accession>
<dbReference type="RefSeq" id="WP_228853908.1">
    <property type="nucleotide sequence ID" value="NZ_AP024086.1"/>
</dbReference>
<sequence length="270" mass="30707">MLQFNNVMEVFKLLDKTNCRKCHEKTCMAFAAAVFKGEKRLEECPFISRDTASLYGPPKASKNSPEIDLEESIAAMRETIRGLDLKSRAEIIQAVFHNEKLTLKIMGKDFSVDSNSTIYTDLHVNNWVVISSFNYIIQCKGVPVRNEWVPFRELPGGLDWYRLFGQQCEKPLKNLGDTYPDLLKDLVDLFSGKHVTEQFQSDISMVLFPLPLVPMLICYWEPEDGMESSLNLFFDATAGHNLGIEGVYLLGVGITQMFEKLALLHGFQNH</sequence>
<keyword evidence="1" id="KW-0004">4Fe-4S</keyword>
<evidence type="ECO:0000259" key="5">
    <source>
        <dbReference type="PROSITE" id="PS51656"/>
    </source>
</evidence>
<dbReference type="EMBL" id="AP024086">
    <property type="protein sequence ID" value="BCL61459.1"/>
    <property type="molecule type" value="Genomic_DNA"/>
</dbReference>
<dbReference type="AlphaFoldDB" id="A0A8D5JHH8"/>
<name>A0A8D5JHH8_9BACT</name>
<organism evidence="6 7">
    <name type="scientific">Desulfomarina profundi</name>
    <dbReference type="NCBI Taxonomy" id="2772557"/>
    <lineage>
        <taxon>Bacteria</taxon>
        <taxon>Pseudomonadati</taxon>
        <taxon>Thermodesulfobacteriota</taxon>
        <taxon>Desulfobulbia</taxon>
        <taxon>Desulfobulbales</taxon>
        <taxon>Desulfobulbaceae</taxon>
        <taxon>Desulfomarina</taxon>
    </lineage>
</organism>
<dbReference type="Proteomes" id="UP000826725">
    <property type="component" value="Chromosome"/>
</dbReference>
<reference evidence="6" key="1">
    <citation type="submission" date="2020-09" db="EMBL/GenBank/DDBJ databases">
        <title>Desulfogranum mesoprofundum gen. nov., sp. nov., a novel mesophilic, sulfate-reducing chemolithoautotroph isolated from a deep-sea hydrothermal vent chimney in the Suiyo Seamount.</title>
        <authorList>
            <person name="Hashimoto Y."/>
            <person name="Nakagawa S."/>
        </authorList>
    </citation>
    <scope>NUCLEOTIDE SEQUENCE</scope>
    <source>
        <strain evidence="6">KT2</strain>
    </source>
</reference>
<evidence type="ECO:0000256" key="2">
    <source>
        <dbReference type="ARBA" id="ARBA00022723"/>
    </source>
</evidence>
<keyword evidence="7" id="KW-1185">Reference proteome</keyword>
<dbReference type="PROSITE" id="PS51656">
    <property type="entry name" value="4FE4S"/>
    <property type="match status" value="1"/>
</dbReference>
<keyword evidence="4" id="KW-0411">Iron-sulfur</keyword>
<dbReference type="Pfam" id="PF12654">
    <property type="entry name" value="DUF3786"/>
    <property type="match status" value="1"/>
</dbReference>
<dbReference type="GO" id="GO:0051539">
    <property type="term" value="F:4 iron, 4 sulfur cluster binding"/>
    <property type="evidence" value="ECO:0007669"/>
    <property type="project" value="UniProtKB-KW"/>
</dbReference>
<evidence type="ECO:0000256" key="1">
    <source>
        <dbReference type="ARBA" id="ARBA00022485"/>
    </source>
</evidence>
<proteinExistence type="predicted"/>
<dbReference type="Pfam" id="PF04060">
    <property type="entry name" value="FeS"/>
    <property type="match status" value="1"/>
</dbReference>
<protein>
    <recommendedName>
        <fullName evidence="5">4Fe-4S domain-containing protein</fullName>
    </recommendedName>
</protein>
<evidence type="ECO:0000256" key="4">
    <source>
        <dbReference type="ARBA" id="ARBA00023014"/>
    </source>
</evidence>
<dbReference type="GO" id="GO:0046872">
    <property type="term" value="F:metal ion binding"/>
    <property type="evidence" value="ECO:0007669"/>
    <property type="project" value="UniProtKB-KW"/>
</dbReference>
<keyword evidence="3" id="KW-0408">Iron</keyword>
<evidence type="ECO:0000256" key="3">
    <source>
        <dbReference type="ARBA" id="ARBA00023004"/>
    </source>
</evidence>
<dbReference type="KEGG" id="dbk:DGMP_21520"/>
<dbReference type="InterPro" id="IPR024264">
    <property type="entry name" value="DUF3786"/>
</dbReference>